<reference evidence="1" key="1">
    <citation type="journal article" date="2012" name="Nat. Biotechnol.">
        <title>Reference genome sequence of the model plant Setaria.</title>
        <authorList>
            <person name="Bennetzen J.L."/>
            <person name="Schmutz J."/>
            <person name="Wang H."/>
            <person name="Percifield R."/>
            <person name="Hawkins J."/>
            <person name="Pontaroli A.C."/>
            <person name="Estep M."/>
            <person name="Feng L."/>
            <person name="Vaughn J.N."/>
            <person name="Grimwood J."/>
            <person name="Jenkins J."/>
            <person name="Barry K."/>
            <person name="Lindquist E."/>
            <person name="Hellsten U."/>
            <person name="Deshpande S."/>
            <person name="Wang X."/>
            <person name="Wu X."/>
            <person name="Mitros T."/>
            <person name="Triplett J."/>
            <person name="Yang X."/>
            <person name="Ye C.Y."/>
            <person name="Mauro-Herrera M."/>
            <person name="Wang L."/>
            <person name="Li P."/>
            <person name="Sharma M."/>
            <person name="Sharma R."/>
            <person name="Ronald P.C."/>
            <person name="Panaud O."/>
            <person name="Kellogg E.A."/>
            <person name="Brutnell T.P."/>
            <person name="Doust A.N."/>
            <person name="Tuskan G.A."/>
            <person name="Rokhsar D."/>
            <person name="Devos K.M."/>
        </authorList>
    </citation>
    <scope>NUCLEOTIDE SEQUENCE [LARGE SCALE GENOMIC DNA]</scope>
    <source>
        <strain evidence="1">Yugu1</strain>
    </source>
</reference>
<proteinExistence type="predicted"/>
<evidence type="ECO:0000313" key="1">
    <source>
        <dbReference type="EMBL" id="RCV43681.1"/>
    </source>
</evidence>
<name>A0A368SMR7_SETIT</name>
<protein>
    <submittedName>
        <fullName evidence="1">Uncharacterized protein</fullName>
    </submittedName>
</protein>
<organism evidence="1">
    <name type="scientific">Setaria italica</name>
    <name type="common">Foxtail millet</name>
    <name type="synonym">Panicum italicum</name>
    <dbReference type="NCBI Taxonomy" id="4555"/>
    <lineage>
        <taxon>Eukaryota</taxon>
        <taxon>Viridiplantae</taxon>
        <taxon>Streptophyta</taxon>
        <taxon>Embryophyta</taxon>
        <taxon>Tracheophyta</taxon>
        <taxon>Spermatophyta</taxon>
        <taxon>Magnoliopsida</taxon>
        <taxon>Liliopsida</taxon>
        <taxon>Poales</taxon>
        <taxon>Poaceae</taxon>
        <taxon>PACMAD clade</taxon>
        <taxon>Panicoideae</taxon>
        <taxon>Panicodae</taxon>
        <taxon>Paniceae</taxon>
        <taxon>Cenchrinae</taxon>
        <taxon>Setaria</taxon>
    </lineage>
</organism>
<dbReference type="AlphaFoldDB" id="A0A368SMR7"/>
<gene>
    <name evidence="1" type="ORF">SETIT_9G313200v2</name>
</gene>
<reference evidence="1" key="2">
    <citation type="submission" date="2015-07" db="EMBL/GenBank/DDBJ databases">
        <authorList>
            <person name="Noorani M."/>
        </authorList>
    </citation>
    <scope>NUCLEOTIDE SEQUENCE</scope>
    <source>
        <strain evidence="1">Yugu1</strain>
    </source>
</reference>
<dbReference type="EMBL" id="CM003536">
    <property type="protein sequence ID" value="RCV43681.1"/>
    <property type="molecule type" value="Genomic_DNA"/>
</dbReference>
<accession>A0A368SMR7</accession>
<sequence length="31" mass="3354">MVYSVGICLVRITCLHSSSFVASLHSSTQLN</sequence>